<evidence type="ECO:0000256" key="6">
    <source>
        <dbReference type="ARBA" id="ARBA00023125"/>
    </source>
</evidence>
<dbReference type="GO" id="GO:0030983">
    <property type="term" value="F:mismatched DNA binding"/>
    <property type="evidence" value="ECO:0007669"/>
    <property type="project" value="InterPro"/>
</dbReference>
<dbReference type="FunFam" id="3.40.50.300:FF:000830">
    <property type="entry name" value="Endonuclease MutS2"/>
    <property type="match status" value="1"/>
</dbReference>
<comment type="caution">
    <text evidence="10">The sequence shown here is derived from an EMBL/GenBank/DDBJ whole genome shotgun (WGS) entry which is preliminary data.</text>
</comment>
<dbReference type="GO" id="GO:0019843">
    <property type="term" value="F:rRNA binding"/>
    <property type="evidence" value="ECO:0007669"/>
    <property type="project" value="UniProtKB-UniRule"/>
</dbReference>
<feature type="binding site" evidence="7">
    <location>
        <begin position="329"/>
        <end position="336"/>
    </location>
    <ligand>
        <name>ATP</name>
        <dbReference type="ChEBI" id="CHEBI:30616"/>
    </ligand>
</feature>
<dbReference type="Gene3D" id="3.30.1370.110">
    <property type="match status" value="1"/>
</dbReference>
<dbReference type="PROSITE" id="PS50828">
    <property type="entry name" value="SMR"/>
    <property type="match status" value="1"/>
</dbReference>
<dbReference type="InterPro" id="IPR002625">
    <property type="entry name" value="Smr_dom"/>
</dbReference>
<evidence type="ECO:0000256" key="4">
    <source>
        <dbReference type="ARBA" id="ARBA00022840"/>
    </source>
</evidence>
<protein>
    <recommendedName>
        <fullName evidence="7">Endonuclease MutS2</fullName>
        <ecNumber evidence="7">3.1.-.-</ecNumber>
    </recommendedName>
    <alternativeName>
        <fullName evidence="7">Ribosome-associated protein quality control-upstream factor</fullName>
        <shortName evidence="7">RQC-upstream factor</shortName>
        <shortName evidence="7">RqcU</shortName>
        <ecNumber evidence="7">3.6.4.-</ecNumber>
    </alternativeName>
</protein>
<organism evidence="10 11">
    <name type="scientific">Nosocomiicoccus ampullae</name>
    <dbReference type="NCBI Taxonomy" id="489910"/>
    <lineage>
        <taxon>Bacteria</taxon>
        <taxon>Bacillati</taxon>
        <taxon>Bacillota</taxon>
        <taxon>Bacilli</taxon>
        <taxon>Bacillales</taxon>
        <taxon>Staphylococcaceae</taxon>
        <taxon>Nosocomiicoccus</taxon>
    </lineage>
</organism>
<dbReference type="GO" id="GO:0140664">
    <property type="term" value="F:ATP-dependent DNA damage sensor activity"/>
    <property type="evidence" value="ECO:0007669"/>
    <property type="project" value="InterPro"/>
</dbReference>
<dbReference type="SMART" id="SM00463">
    <property type="entry name" value="SMR"/>
    <property type="match status" value="1"/>
</dbReference>
<dbReference type="InterPro" id="IPR027417">
    <property type="entry name" value="P-loop_NTPase"/>
</dbReference>
<dbReference type="InterPro" id="IPR046893">
    <property type="entry name" value="MSSS"/>
</dbReference>
<evidence type="ECO:0000256" key="7">
    <source>
        <dbReference type="HAMAP-Rule" id="MF_00092"/>
    </source>
</evidence>
<keyword evidence="1 7" id="KW-0699">rRNA-binding</keyword>
<evidence type="ECO:0000256" key="1">
    <source>
        <dbReference type="ARBA" id="ARBA00022730"/>
    </source>
</evidence>
<evidence type="ECO:0000256" key="5">
    <source>
        <dbReference type="ARBA" id="ARBA00022884"/>
    </source>
</evidence>
<keyword evidence="11" id="KW-1185">Reference proteome</keyword>
<comment type="subunit">
    <text evidence="7">Homodimer. Binds to stalled ribosomes, contacting rRNA.</text>
</comment>
<dbReference type="RefSeq" id="WP_183672748.1">
    <property type="nucleotide sequence ID" value="NZ_CBCRYX010000003.1"/>
</dbReference>
<proteinExistence type="inferred from homology"/>
<reference evidence="10 11" key="1">
    <citation type="submission" date="2020-08" db="EMBL/GenBank/DDBJ databases">
        <title>Genomic Encyclopedia of Type Strains, Phase IV (KMG-IV): sequencing the most valuable type-strain genomes for metagenomic binning, comparative biology and taxonomic classification.</title>
        <authorList>
            <person name="Goeker M."/>
        </authorList>
    </citation>
    <scope>NUCLEOTIDE SEQUENCE [LARGE SCALE GENOMIC DNA]</scope>
    <source>
        <strain evidence="10 11">DSM 19163</strain>
    </source>
</reference>
<dbReference type="SUPFAM" id="SSF48334">
    <property type="entry name" value="DNA repair protein MutS, domain III"/>
    <property type="match status" value="1"/>
</dbReference>
<dbReference type="EC" id="3.6.4.-" evidence="7"/>
<evidence type="ECO:0000313" key="10">
    <source>
        <dbReference type="EMBL" id="MBB5175317.1"/>
    </source>
</evidence>
<dbReference type="CDD" id="cd03280">
    <property type="entry name" value="ABC_MutS2"/>
    <property type="match status" value="1"/>
</dbReference>
<dbReference type="InterPro" id="IPR036063">
    <property type="entry name" value="Smr_dom_sf"/>
</dbReference>
<dbReference type="NCBIfam" id="TIGR01069">
    <property type="entry name" value="mutS2"/>
    <property type="match status" value="1"/>
</dbReference>
<dbReference type="GO" id="GO:0043023">
    <property type="term" value="F:ribosomal large subunit binding"/>
    <property type="evidence" value="ECO:0007669"/>
    <property type="project" value="UniProtKB-UniRule"/>
</dbReference>
<keyword evidence="3 7" id="KW-0378">Hydrolase</keyword>
<dbReference type="Pfam" id="PF00488">
    <property type="entry name" value="MutS_V"/>
    <property type="match status" value="1"/>
</dbReference>
<gene>
    <name evidence="7" type="primary">mutS2</name>
    <name evidence="7" type="synonym">rqcU</name>
    <name evidence="10" type="ORF">HNQ45_000175</name>
</gene>
<evidence type="ECO:0000313" key="11">
    <source>
        <dbReference type="Proteomes" id="UP000579136"/>
    </source>
</evidence>
<dbReference type="InterPro" id="IPR045076">
    <property type="entry name" value="MutS"/>
</dbReference>
<comment type="function">
    <text evidence="7">Acts as a ribosome collision sensor, splitting the ribosome into its 2 subunits. Detects stalled/collided 70S ribosomes which it binds and splits by an ATP-hydrolysis driven conformational change. Acts upstream of the ribosome quality control system (RQC), a ribosome-associated complex that mediates the extraction of incompletely synthesized nascent chains from stalled ribosomes and their subsequent degradation. Probably generates substrates for RQC.</text>
</comment>
<keyword evidence="7" id="KW-0540">Nuclease</keyword>
<name>A0A9Q2HF99_9STAP</name>
<evidence type="ECO:0000259" key="9">
    <source>
        <dbReference type="PROSITE" id="PS50828"/>
    </source>
</evidence>
<dbReference type="SUPFAM" id="SSF160443">
    <property type="entry name" value="SMR domain-like"/>
    <property type="match status" value="1"/>
</dbReference>
<dbReference type="SUPFAM" id="SSF52540">
    <property type="entry name" value="P-loop containing nucleoside triphosphate hydrolases"/>
    <property type="match status" value="1"/>
</dbReference>
<keyword evidence="5 7" id="KW-0694">RNA-binding</keyword>
<dbReference type="SMART" id="SM00534">
    <property type="entry name" value="MUTSac"/>
    <property type="match status" value="1"/>
</dbReference>
<dbReference type="SMART" id="SM00533">
    <property type="entry name" value="MUTSd"/>
    <property type="match status" value="1"/>
</dbReference>
<evidence type="ECO:0000256" key="2">
    <source>
        <dbReference type="ARBA" id="ARBA00022741"/>
    </source>
</evidence>
<dbReference type="GO" id="GO:0004519">
    <property type="term" value="F:endonuclease activity"/>
    <property type="evidence" value="ECO:0007669"/>
    <property type="project" value="UniProtKB-UniRule"/>
</dbReference>
<dbReference type="InterPro" id="IPR007696">
    <property type="entry name" value="DNA_mismatch_repair_MutS_core"/>
</dbReference>
<dbReference type="InterPro" id="IPR036187">
    <property type="entry name" value="DNA_mismatch_repair_MutS_sf"/>
</dbReference>
<dbReference type="GO" id="GO:0005524">
    <property type="term" value="F:ATP binding"/>
    <property type="evidence" value="ECO:0007669"/>
    <property type="project" value="UniProtKB-UniRule"/>
</dbReference>
<feature type="domain" description="Smr" evidence="9">
    <location>
        <begin position="698"/>
        <end position="773"/>
    </location>
</feature>
<dbReference type="PROSITE" id="PS00486">
    <property type="entry name" value="DNA_MISMATCH_REPAIR_2"/>
    <property type="match status" value="1"/>
</dbReference>
<dbReference type="Gene3D" id="3.40.50.300">
    <property type="entry name" value="P-loop containing nucleotide triphosphate hydrolases"/>
    <property type="match status" value="1"/>
</dbReference>
<dbReference type="PANTHER" id="PTHR48466:SF2">
    <property type="entry name" value="OS10G0509000 PROTEIN"/>
    <property type="match status" value="1"/>
</dbReference>
<dbReference type="EMBL" id="JACHHF010000001">
    <property type="protein sequence ID" value="MBB5175317.1"/>
    <property type="molecule type" value="Genomic_DNA"/>
</dbReference>
<comment type="similarity">
    <text evidence="7">Belongs to the DNA mismatch repair MutS family. MutS2 subfamily.</text>
</comment>
<dbReference type="Pfam" id="PF20297">
    <property type="entry name" value="MSSS"/>
    <property type="match status" value="1"/>
</dbReference>
<keyword evidence="8" id="KW-0175">Coiled coil</keyword>
<keyword evidence="4 7" id="KW-0067">ATP-binding</keyword>
<dbReference type="PIRSF" id="PIRSF005814">
    <property type="entry name" value="MutS_YshD"/>
    <property type="match status" value="1"/>
</dbReference>
<dbReference type="GO" id="GO:0016887">
    <property type="term" value="F:ATP hydrolysis activity"/>
    <property type="evidence" value="ECO:0007669"/>
    <property type="project" value="InterPro"/>
</dbReference>
<dbReference type="GO" id="GO:0006298">
    <property type="term" value="P:mismatch repair"/>
    <property type="evidence" value="ECO:0007669"/>
    <property type="project" value="InterPro"/>
</dbReference>
<dbReference type="AlphaFoldDB" id="A0A9Q2HF99"/>
<dbReference type="HAMAP" id="MF_00092">
    <property type="entry name" value="MutS2"/>
    <property type="match status" value="1"/>
</dbReference>
<keyword evidence="2 7" id="KW-0547">Nucleotide-binding</keyword>
<feature type="coiled-coil region" evidence="8">
    <location>
        <begin position="513"/>
        <end position="594"/>
    </location>
</feature>
<accession>A0A9Q2HF99</accession>
<evidence type="ECO:0000256" key="3">
    <source>
        <dbReference type="ARBA" id="ARBA00022801"/>
    </source>
</evidence>
<keyword evidence="6 7" id="KW-0238">DNA-binding</keyword>
<dbReference type="GO" id="GO:0072344">
    <property type="term" value="P:rescue of stalled ribosome"/>
    <property type="evidence" value="ECO:0007669"/>
    <property type="project" value="UniProtKB-UniRule"/>
</dbReference>
<dbReference type="EC" id="3.1.-.-" evidence="7"/>
<comment type="function">
    <text evidence="7">Endonuclease that is involved in the suppression of homologous recombination and thus may have a key role in the control of bacterial genetic diversity.</text>
</comment>
<dbReference type="InterPro" id="IPR005747">
    <property type="entry name" value="MutS2"/>
</dbReference>
<dbReference type="Pfam" id="PF01713">
    <property type="entry name" value="Smr"/>
    <property type="match status" value="1"/>
</dbReference>
<keyword evidence="7" id="KW-0255">Endonuclease</keyword>
<sequence>MNKRSIRALEYNKILERVKDYAVSDKTKSKISVDLFETSPEVVKRNLSETDDILTILRHQHLEMAGITDIKGFVKRAQIGSVLTVSEFLKIKGMLNRKDMLIDTVEAFKEDDIELSSIEVYTNELPEDKALYKEINSTVDENGVLDHASNELLKIRRQINREESSIRTRLNDILRRSSKHLSDSIITMRNNRYVLPVKADSQSSVKGIVHDVSATGQTVYIEPMAIVELSNKISRLREKENVEVEKILAELTNRAVAEGEELLRIDDILHTLDLIHAKAKYGNSIKGTIPRVDRDIDFHLSQAYHPLIDIDEVVKNDVFIDDLSVIITGPNTGGKTVTIKTIGLCVLMAQSGIPIPAMDGSRLPIFDNVYADIGDEQSIEQSLSTFSSHLTNISHILNVATKDSLVILDELGAGTDPEEGAALAISILEFLLNQNIRTIATTHYKELKSFSYSRDDVINASMEFDVDTLSPTYRLMMGIPGKSNAFKISEKLGLEESVIRRAEELSGRDNYEINEMISSLESHTKEARENERQTHELLENTKALYKELNSYLKDYENQKERLVEAAEEKANRIIKASEDKASRIIEELELMKELGVDHIESHKLIDAKKELTDSYYEKDIKKDVKSDDTSTLEIGDSVDVLSYGQKGEVIDIEGDEISVQMGIIKMKVPRNELKKRKEKKQKPVVSRRVRSQSVSSSLDLRGERYEDAVIRLDRYLDQVVLSNLNEVEIIHGKGTGALKEAVEKTLKKHSKVKSFRQGMPNEGGFGVTIVTMK</sequence>
<evidence type="ECO:0000256" key="8">
    <source>
        <dbReference type="SAM" id="Coils"/>
    </source>
</evidence>
<dbReference type="GO" id="GO:0045910">
    <property type="term" value="P:negative regulation of DNA recombination"/>
    <property type="evidence" value="ECO:0007669"/>
    <property type="project" value="InterPro"/>
</dbReference>
<dbReference type="PANTHER" id="PTHR48466">
    <property type="entry name" value="OS10G0509000 PROTEIN-RELATED"/>
    <property type="match status" value="1"/>
</dbReference>
<dbReference type="InterPro" id="IPR000432">
    <property type="entry name" value="DNA_mismatch_repair_MutS_C"/>
</dbReference>
<dbReference type="Proteomes" id="UP000579136">
    <property type="component" value="Unassembled WGS sequence"/>
</dbReference>